<dbReference type="CDD" id="cd00044">
    <property type="entry name" value="CysPc"/>
    <property type="match status" value="1"/>
</dbReference>
<dbReference type="PANTHER" id="PTHR46143">
    <property type="entry name" value="CALPAIN-7"/>
    <property type="match status" value="1"/>
</dbReference>
<dbReference type="AlphaFoldDB" id="A0A9P4HT24"/>
<dbReference type="Gene3D" id="3.90.70.10">
    <property type="entry name" value="Cysteine proteinases"/>
    <property type="match status" value="1"/>
</dbReference>
<proteinExistence type="inferred from homology"/>
<name>A0A9P4HT24_9PEZI</name>
<evidence type="ECO:0000256" key="1">
    <source>
        <dbReference type="ARBA" id="ARBA00010193"/>
    </source>
</evidence>
<comment type="similarity">
    <text evidence="1">Belongs to the peptidase C2 family. PalB/RIM13 subfamily.</text>
</comment>
<comment type="caution">
    <text evidence="8">The sequence shown here is derived from an EMBL/GenBank/DDBJ whole genome shotgun (WGS) entry which is preliminary data.</text>
</comment>
<evidence type="ECO:0000256" key="3">
    <source>
        <dbReference type="ARBA" id="ARBA00022801"/>
    </source>
</evidence>
<dbReference type="InterPro" id="IPR001300">
    <property type="entry name" value="Peptidase_C2_calpain_cat"/>
</dbReference>
<dbReference type="Gene3D" id="2.60.120.380">
    <property type="match status" value="1"/>
</dbReference>
<evidence type="ECO:0000256" key="5">
    <source>
        <dbReference type="PROSITE-ProRule" id="PRU00239"/>
    </source>
</evidence>
<feature type="region of interest" description="Disordered" evidence="6">
    <location>
        <begin position="94"/>
        <end position="117"/>
    </location>
</feature>
<dbReference type="InterPro" id="IPR022683">
    <property type="entry name" value="Calpain_III"/>
</dbReference>
<dbReference type="PANTHER" id="PTHR46143:SF1">
    <property type="entry name" value="CALPAIN-7"/>
    <property type="match status" value="1"/>
</dbReference>
<dbReference type="SUPFAM" id="SSF49758">
    <property type="entry name" value="Calpain large subunit, middle domain (domain III)"/>
    <property type="match status" value="2"/>
</dbReference>
<evidence type="ECO:0000256" key="2">
    <source>
        <dbReference type="ARBA" id="ARBA00022670"/>
    </source>
</evidence>
<feature type="active site" evidence="5">
    <location>
        <position position="453"/>
    </location>
</feature>
<feature type="active site" evidence="5">
    <location>
        <position position="285"/>
    </location>
</feature>
<organism evidence="8 9">
    <name type="scientific">Saccharata proteae CBS 121410</name>
    <dbReference type="NCBI Taxonomy" id="1314787"/>
    <lineage>
        <taxon>Eukaryota</taxon>
        <taxon>Fungi</taxon>
        <taxon>Dikarya</taxon>
        <taxon>Ascomycota</taxon>
        <taxon>Pezizomycotina</taxon>
        <taxon>Dothideomycetes</taxon>
        <taxon>Dothideomycetes incertae sedis</taxon>
        <taxon>Botryosphaeriales</taxon>
        <taxon>Saccharataceae</taxon>
        <taxon>Saccharata</taxon>
    </lineage>
</organism>
<dbReference type="GO" id="GO:0004198">
    <property type="term" value="F:calcium-dependent cysteine-type endopeptidase activity"/>
    <property type="evidence" value="ECO:0007669"/>
    <property type="project" value="InterPro"/>
</dbReference>
<dbReference type="Pfam" id="PF00648">
    <property type="entry name" value="Peptidase_C2"/>
    <property type="match status" value="1"/>
</dbReference>
<feature type="compositionally biased region" description="Basic and acidic residues" evidence="6">
    <location>
        <begin position="479"/>
        <end position="491"/>
    </location>
</feature>
<protein>
    <submittedName>
        <fullName evidence="8">Cysteine proteinase</fullName>
    </submittedName>
</protein>
<dbReference type="InterPro" id="IPR036213">
    <property type="entry name" value="Calpain_III_sf"/>
</dbReference>
<sequence>MTSDERVEAMRAQVKQLQTRIPNAGDEALDLALQAIEICLEALKIATEKSIKQDLNARCKTILAEAERIKAARQNLHTAHQNAMMTLVPTTPGKFTGGSHASSTPALSRDGSARNSGTVIQHSEPAVDITGLSLDTPVLGIPTASNVDNPLVFENASNASNVSHAANAVASPNLRKTKQLPEPVSNRHLSKSEQILLMHGSRLNGGKFPPWQEAPKMADFQLDSSGLRYTDTDEMTLSAQQLQSLAEWKRARDALPPPNWPAGKSSNGNVENCAVDLVQDGATDCSVVAGICAAIARVQRGHEKLLSKIIWPYDHKNETLVYSPNSKFILRLNFNGCWRKVVIDDRLPVSKTSQMLHVVDRNDPALLWPALLEKAYLKVRGGYDFPGSSSSTDLWALTGWIPDQIFLQSPELVPEVLWRKLLKSFNYGDVLITAGTGSMSRSTERALGLESLHNYAVIDMEEKRGEKMLQLKNPWAEGKGWRGGRDPERNADGLNGSSTIDGDLRSLMQSKSENSQSSALSTPGTFWMNLDHVFQNFDHLYVNWNPSLFKRRQDIHFSWKVSPSTTVPTCLDNHPQILLSTRGDETIWLLLSRHFKNSPEDPRNGSDTAKQMIGRVNTNPTESACHDLAPGYISLYIFDQGGRRVYTNSDPIERGDYVNSAQLLFKWDSPAGSTYTVVVEQNDLPPDTYTFTLTAFSLKPLSLNISDNRFLARKTVQSAWTEHTAGGNIQSPTFGDNPQFLLTVPRHTALAILVKVPDPTVVVHVILLHGHGKRVYRVKTRDVIVDSKVYKKHCAFAEINGIDAGMYTIACSTFQAGVQASFDLQVDSNAECELAPIPREGAGRIPTKLTDASFESTVKALAAPIAPNTLTNISIVAKFRNAYGARNISGERQMGSPIRLSLEMGRGPERHIIVASGDGDFSDVEGGVRLPETTISPQKNYRGDIWLVIDRLAGAGSGYPEVYCLEMFADKPNAVKMGVWRTWHQSSP</sequence>
<keyword evidence="4 5" id="KW-0788">Thiol protease</keyword>
<feature type="region of interest" description="Disordered" evidence="6">
    <location>
        <begin position="478"/>
        <end position="498"/>
    </location>
</feature>
<dbReference type="InterPro" id="IPR051297">
    <property type="entry name" value="PalB/RIM13"/>
</dbReference>
<evidence type="ECO:0000313" key="8">
    <source>
        <dbReference type="EMBL" id="KAF2085433.1"/>
    </source>
</evidence>
<accession>A0A9P4HT24</accession>
<keyword evidence="2 5" id="KW-0645">Protease</keyword>
<feature type="active site" evidence="5">
    <location>
        <position position="473"/>
    </location>
</feature>
<dbReference type="SMART" id="SM00230">
    <property type="entry name" value="CysPc"/>
    <property type="match status" value="1"/>
</dbReference>
<keyword evidence="9" id="KW-1185">Reference proteome</keyword>
<dbReference type="OrthoDB" id="167576at2759"/>
<dbReference type="GO" id="GO:0006508">
    <property type="term" value="P:proteolysis"/>
    <property type="evidence" value="ECO:0007669"/>
    <property type="project" value="UniProtKB-KW"/>
</dbReference>
<dbReference type="Proteomes" id="UP000799776">
    <property type="component" value="Unassembled WGS sequence"/>
</dbReference>
<dbReference type="PROSITE" id="PS50203">
    <property type="entry name" value="CALPAIN_CAT"/>
    <property type="match status" value="1"/>
</dbReference>
<dbReference type="SMART" id="SM00720">
    <property type="entry name" value="calpain_III"/>
    <property type="match status" value="1"/>
</dbReference>
<keyword evidence="3 5" id="KW-0378">Hydrolase</keyword>
<reference evidence="8" key="1">
    <citation type="journal article" date="2020" name="Stud. Mycol.">
        <title>101 Dothideomycetes genomes: a test case for predicting lifestyles and emergence of pathogens.</title>
        <authorList>
            <person name="Haridas S."/>
            <person name="Albert R."/>
            <person name="Binder M."/>
            <person name="Bloem J."/>
            <person name="Labutti K."/>
            <person name="Salamov A."/>
            <person name="Andreopoulos B."/>
            <person name="Baker S."/>
            <person name="Barry K."/>
            <person name="Bills G."/>
            <person name="Bluhm B."/>
            <person name="Cannon C."/>
            <person name="Castanera R."/>
            <person name="Culley D."/>
            <person name="Daum C."/>
            <person name="Ezra D."/>
            <person name="Gonzalez J."/>
            <person name="Henrissat B."/>
            <person name="Kuo A."/>
            <person name="Liang C."/>
            <person name="Lipzen A."/>
            <person name="Lutzoni F."/>
            <person name="Magnuson J."/>
            <person name="Mondo S."/>
            <person name="Nolan M."/>
            <person name="Ohm R."/>
            <person name="Pangilinan J."/>
            <person name="Park H.-J."/>
            <person name="Ramirez L."/>
            <person name="Alfaro M."/>
            <person name="Sun H."/>
            <person name="Tritt A."/>
            <person name="Yoshinaga Y."/>
            <person name="Zwiers L.-H."/>
            <person name="Turgeon B."/>
            <person name="Goodwin S."/>
            <person name="Spatafora J."/>
            <person name="Crous P."/>
            <person name="Grigoriev I."/>
        </authorList>
    </citation>
    <scope>NUCLEOTIDE SEQUENCE</scope>
    <source>
        <strain evidence="8">CBS 121410</strain>
    </source>
</reference>
<evidence type="ECO:0000313" key="9">
    <source>
        <dbReference type="Proteomes" id="UP000799776"/>
    </source>
</evidence>
<dbReference type="SUPFAM" id="SSF54001">
    <property type="entry name" value="Cysteine proteinases"/>
    <property type="match status" value="1"/>
</dbReference>
<gene>
    <name evidence="8" type="ORF">K490DRAFT_46742</name>
</gene>
<dbReference type="EMBL" id="ML978731">
    <property type="protein sequence ID" value="KAF2085433.1"/>
    <property type="molecule type" value="Genomic_DNA"/>
</dbReference>
<feature type="domain" description="Calpain catalytic" evidence="7">
    <location>
        <begin position="219"/>
        <end position="546"/>
    </location>
</feature>
<dbReference type="InterPro" id="IPR038765">
    <property type="entry name" value="Papain-like_cys_pep_sf"/>
</dbReference>
<evidence type="ECO:0000259" key="7">
    <source>
        <dbReference type="PROSITE" id="PS50203"/>
    </source>
</evidence>
<evidence type="ECO:0000256" key="6">
    <source>
        <dbReference type="SAM" id="MobiDB-lite"/>
    </source>
</evidence>
<evidence type="ECO:0000256" key="4">
    <source>
        <dbReference type="ARBA" id="ARBA00022807"/>
    </source>
</evidence>
<dbReference type="Pfam" id="PF25435">
    <property type="entry name" value="PalB_C"/>
    <property type="match status" value="1"/>
</dbReference>